<dbReference type="InterPro" id="IPR001867">
    <property type="entry name" value="OmpR/PhoB-type_DNA-bd"/>
</dbReference>
<keyword evidence="11" id="KW-1185">Reference proteome</keyword>
<keyword evidence="3" id="KW-0805">Transcription regulation</keyword>
<evidence type="ECO:0000256" key="3">
    <source>
        <dbReference type="ARBA" id="ARBA00023015"/>
    </source>
</evidence>
<evidence type="ECO:0000256" key="5">
    <source>
        <dbReference type="ARBA" id="ARBA00023163"/>
    </source>
</evidence>
<dbReference type="PANTHER" id="PTHR48111">
    <property type="entry name" value="REGULATOR OF RPOS"/>
    <property type="match status" value="1"/>
</dbReference>
<dbReference type="Gene3D" id="3.40.50.2300">
    <property type="match status" value="1"/>
</dbReference>
<evidence type="ECO:0000313" key="10">
    <source>
        <dbReference type="EMBL" id="MFD1788121.1"/>
    </source>
</evidence>
<proteinExistence type="predicted"/>
<dbReference type="InterPro" id="IPR001789">
    <property type="entry name" value="Sig_transdc_resp-reg_receiver"/>
</dbReference>
<keyword evidence="1 6" id="KW-0597">Phosphoprotein</keyword>
<dbReference type="SMART" id="SM00862">
    <property type="entry name" value="Trans_reg_C"/>
    <property type="match status" value="1"/>
</dbReference>
<dbReference type="Gene3D" id="1.10.10.10">
    <property type="entry name" value="Winged helix-like DNA-binding domain superfamily/Winged helix DNA-binding domain"/>
    <property type="match status" value="1"/>
</dbReference>
<dbReference type="InterPro" id="IPR036388">
    <property type="entry name" value="WH-like_DNA-bd_sf"/>
</dbReference>
<dbReference type="InterPro" id="IPR016032">
    <property type="entry name" value="Sig_transdc_resp-reg_C-effctor"/>
</dbReference>
<evidence type="ECO:0000256" key="4">
    <source>
        <dbReference type="ARBA" id="ARBA00023125"/>
    </source>
</evidence>
<evidence type="ECO:0000313" key="11">
    <source>
        <dbReference type="Proteomes" id="UP001597283"/>
    </source>
</evidence>
<dbReference type="PANTHER" id="PTHR48111:SF4">
    <property type="entry name" value="DNA-BINDING DUAL TRANSCRIPTIONAL REGULATOR OMPR"/>
    <property type="match status" value="1"/>
</dbReference>
<dbReference type="SUPFAM" id="SSF46894">
    <property type="entry name" value="C-terminal effector domain of the bipartite response regulators"/>
    <property type="match status" value="1"/>
</dbReference>
<dbReference type="SUPFAM" id="SSF52172">
    <property type="entry name" value="CheY-like"/>
    <property type="match status" value="1"/>
</dbReference>
<feature type="domain" description="OmpR/PhoB-type" evidence="9">
    <location>
        <begin position="146"/>
        <end position="247"/>
    </location>
</feature>
<dbReference type="InterPro" id="IPR039420">
    <property type="entry name" value="WalR-like"/>
</dbReference>
<feature type="DNA-binding region" description="OmpR/PhoB-type" evidence="7">
    <location>
        <begin position="146"/>
        <end position="247"/>
    </location>
</feature>
<dbReference type="Pfam" id="PF00072">
    <property type="entry name" value="Response_reg"/>
    <property type="match status" value="1"/>
</dbReference>
<dbReference type="RefSeq" id="WP_380940482.1">
    <property type="nucleotide sequence ID" value="NZ_JBHUFC010000003.1"/>
</dbReference>
<dbReference type="InterPro" id="IPR011006">
    <property type="entry name" value="CheY-like_superfamily"/>
</dbReference>
<dbReference type="EMBL" id="JBHUFC010000003">
    <property type="protein sequence ID" value="MFD1788121.1"/>
    <property type="molecule type" value="Genomic_DNA"/>
</dbReference>
<evidence type="ECO:0000259" key="8">
    <source>
        <dbReference type="PROSITE" id="PS50110"/>
    </source>
</evidence>
<dbReference type="Proteomes" id="UP001597283">
    <property type="component" value="Unassembled WGS sequence"/>
</dbReference>
<keyword evidence="2" id="KW-0902">Two-component regulatory system</keyword>
<name>A0ABW4NE80_9SPHN</name>
<dbReference type="Pfam" id="PF00486">
    <property type="entry name" value="Trans_reg_C"/>
    <property type="match status" value="1"/>
</dbReference>
<evidence type="ECO:0000256" key="1">
    <source>
        <dbReference type="ARBA" id="ARBA00022553"/>
    </source>
</evidence>
<sequence length="258" mass="28300">MTNDMRTLRKGHRLNVQPDISIILVEDDGDHRAIIARFLRSAGMTVTECESVAELEQILDETSPDIVILDVNLPGESGFVAAARLRARSMLGIVMVTGRSEQADRLLGLSMGVDHYLAKPVDLRELESVIRNLAKRLGGPLDDARPAEPANKPVWVLNRTEWRLTAPNGGSVDLSSAEYTAFGPIIEQPGQVHSRDAINARLGKPRLDADNRSLDVMVSRIRRKTEAMTGQMLPLRAARGCGYVFTERSSVEDAVAHG</sequence>
<accession>A0ABW4NE80</accession>
<evidence type="ECO:0000256" key="2">
    <source>
        <dbReference type="ARBA" id="ARBA00023012"/>
    </source>
</evidence>
<evidence type="ECO:0000256" key="7">
    <source>
        <dbReference type="PROSITE-ProRule" id="PRU01091"/>
    </source>
</evidence>
<evidence type="ECO:0000259" key="9">
    <source>
        <dbReference type="PROSITE" id="PS51755"/>
    </source>
</evidence>
<feature type="modified residue" description="4-aspartylphosphate" evidence="6">
    <location>
        <position position="70"/>
    </location>
</feature>
<dbReference type="PROSITE" id="PS50110">
    <property type="entry name" value="RESPONSE_REGULATORY"/>
    <property type="match status" value="1"/>
</dbReference>
<protein>
    <submittedName>
        <fullName evidence="10">Response regulator transcription factor</fullName>
    </submittedName>
</protein>
<keyword evidence="4 7" id="KW-0238">DNA-binding</keyword>
<feature type="domain" description="Response regulatory" evidence="8">
    <location>
        <begin position="21"/>
        <end position="134"/>
    </location>
</feature>
<evidence type="ECO:0000256" key="6">
    <source>
        <dbReference type="PROSITE-ProRule" id="PRU00169"/>
    </source>
</evidence>
<dbReference type="PROSITE" id="PS51755">
    <property type="entry name" value="OMPR_PHOB"/>
    <property type="match status" value="1"/>
</dbReference>
<keyword evidence="5" id="KW-0804">Transcription</keyword>
<gene>
    <name evidence="10" type="ORF">ACFSC3_11110</name>
</gene>
<reference evidence="11" key="1">
    <citation type="journal article" date="2019" name="Int. J. Syst. Evol. Microbiol.">
        <title>The Global Catalogue of Microorganisms (GCM) 10K type strain sequencing project: providing services to taxonomists for standard genome sequencing and annotation.</title>
        <authorList>
            <consortium name="The Broad Institute Genomics Platform"/>
            <consortium name="The Broad Institute Genome Sequencing Center for Infectious Disease"/>
            <person name="Wu L."/>
            <person name="Ma J."/>
        </authorList>
    </citation>
    <scope>NUCLEOTIDE SEQUENCE [LARGE SCALE GENOMIC DNA]</scope>
    <source>
        <strain evidence="11">Q85</strain>
    </source>
</reference>
<dbReference type="SMART" id="SM00448">
    <property type="entry name" value="REC"/>
    <property type="match status" value="1"/>
</dbReference>
<organism evidence="10 11">
    <name type="scientific">Sphingomonas floccifaciens</name>
    <dbReference type="NCBI Taxonomy" id="1844115"/>
    <lineage>
        <taxon>Bacteria</taxon>
        <taxon>Pseudomonadati</taxon>
        <taxon>Pseudomonadota</taxon>
        <taxon>Alphaproteobacteria</taxon>
        <taxon>Sphingomonadales</taxon>
        <taxon>Sphingomonadaceae</taxon>
        <taxon>Sphingomonas</taxon>
    </lineage>
</organism>
<comment type="caution">
    <text evidence="10">The sequence shown here is derived from an EMBL/GenBank/DDBJ whole genome shotgun (WGS) entry which is preliminary data.</text>
</comment>